<reference evidence="1" key="1">
    <citation type="journal article" date="2014" name="Front. Microbiol.">
        <title>High frequency of phylogenetically diverse reductive dehalogenase-homologous genes in deep subseafloor sedimentary metagenomes.</title>
        <authorList>
            <person name="Kawai M."/>
            <person name="Futagami T."/>
            <person name="Toyoda A."/>
            <person name="Takaki Y."/>
            <person name="Nishi S."/>
            <person name="Hori S."/>
            <person name="Arai W."/>
            <person name="Tsubouchi T."/>
            <person name="Morono Y."/>
            <person name="Uchiyama I."/>
            <person name="Ito T."/>
            <person name="Fujiyama A."/>
            <person name="Inagaki F."/>
            <person name="Takami H."/>
        </authorList>
    </citation>
    <scope>NUCLEOTIDE SEQUENCE</scope>
    <source>
        <strain evidence="1">Expedition CK06-06</strain>
    </source>
</reference>
<sequence>MVCFISWGKHFRLIYEIYAKGLKHLSLHEVTYAALSHYR</sequence>
<proteinExistence type="predicted"/>
<organism evidence="1">
    <name type="scientific">marine sediment metagenome</name>
    <dbReference type="NCBI Taxonomy" id="412755"/>
    <lineage>
        <taxon>unclassified sequences</taxon>
        <taxon>metagenomes</taxon>
        <taxon>ecological metagenomes</taxon>
    </lineage>
</organism>
<accession>X1DKA2</accession>
<feature type="non-terminal residue" evidence="1">
    <location>
        <position position="39"/>
    </location>
</feature>
<protein>
    <submittedName>
        <fullName evidence="1">Uncharacterized protein</fullName>
    </submittedName>
</protein>
<evidence type="ECO:0000313" key="1">
    <source>
        <dbReference type="EMBL" id="GAH21326.1"/>
    </source>
</evidence>
<comment type="caution">
    <text evidence="1">The sequence shown here is derived from an EMBL/GenBank/DDBJ whole genome shotgun (WGS) entry which is preliminary data.</text>
</comment>
<gene>
    <name evidence="1" type="ORF">S03H2_09071</name>
</gene>
<dbReference type="EMBL" id="BARU01004534">
    <property type="protein sequence ID" value="GAH21326.1"/>
    <property type="molecule type" value="Genomic_DNA"/>
</dbReference>
<dbReference type="AlphaFoldDB" id="X1DKA2"/>
<name>X1DKA2_9ZZZZ</name>